<feature type="domain" description="HTH cro/C1-type" evidence="1">
    <location>
        <begin position="103"/>
        <end position="156"/>
    </location>
</feature>
<feature type="domain" description="HTH cro/C1-type" evidence="1">
    <location>
        <begin position="9"/>
        <end position="63"/>
    </location>
</feature>
<dbReference type="SUPFAM" id="SSF47413">
    <property type="entry name" value="lambda repressor-like DNA-binding domains"/>
    <property type="match status" value="1"/>
</dbReference>
<gene>
    <name evidence="2" type="ORF">BJF93_20415</name>
</gene>
<evidence type="ECO:0000259" key="1">
    <source>
        <dbReference type="SMART" id="SM00530"/>
    </source>
</evidence>
<protein>
    <submittedName>
        <fullName evidence="2">Transcriptional regulator</fullName>
    </submittedName>
</protein>
<dbReference type="InterPro" id="IPR010982">
    <property type="entry name" value="Lambda_DNA-bd_dom_sf"/>
</dbReference>
<dbReference type="SMART" id="SM00530">
    <property type="entry name" value="HTH_XRE"/>
    <property type="match status" value="2"/>
</dbReference>
<sequence length="184" mass="20021">MRIIAPAEALRAARALLNVSQRDVAEHSGVLQKSLSIIENADDLLADTNLRLVDFYTARGIQFLGEGVIGSEIARCGARWAAPESPSMVAPSIPFHAQNVSVSFKAARAFLNREQRDIAKAAGLTIAAVKGLEAGKKWAESYQKLVAFYEAEGVEFTGWGEPSTRKFYGVGVRWKAERKATAKL</sequence>
<dbReference type="Gene3D" id="1.10.260.40">
    <property type="entry name" value="lambda repressor-like DNA-binding domains"/>
    <property type="match status" value="2"/>
</dbReference>
<keyword evidence="3" id="KW-1185">Reference proteome</keyword>
<dbReference type="InterPro" id="IPR001387">
    <property type="entry name" value="Cro/C1-type_HTH"/>
</dbReference>
<proteinExistence type="predicted"/>
<comment type="caution">
    <text evidence="2">The sequence shown here is derived from an EMBL/GenBank/DDBJ whole genome shotgun (WGS) entry which is preliminary data.</text>
</comment>
<dbReference type="AlphaFoldDB" id="A0A1Q9AVT7"/>
<evidence type="ECO:0000313" key="2">
    <source>
        <dbReference type="EMBL" id="OLP59581.1"/>
    </source>
</evidence>
<accession>A0A1Q9AVT7</accession>
<name>A0A1Q9AVT7_9HYPH</name>
<dbReference type="RefSeq" id="WP_075628137.1">
    <property type="nucleotide sequence ID" value="NZ_FOAM01000020.1"/>
</dbReference>
<dbReference type="Proteomes" id="UP000186364">
    <property type="component" value="Unassembled WGS sequence"/>
</dbReference>
<reference evidence="2 3" key="1">
    <citation type="submission" date="2016-09" db="EMBL/GenBank/DDBJ databases">
        <title>Rhizobium sp. nov., a novel species isolated from the rice rhizosphere.</title>
        <authorList>
            <person name="Zhao J."/>
            <person name="Zhang X."/>
        </authorList>
    </citation>
    <scope>NUCLEOTIDE SEQUENCE [LARGE SCALE GENOMIC DNA]</scope>
    <source>
        <strain evidence="2 3">1.7048</strain>
    </source>
</reference>
<dbReference type="GO" id="GO:0003677">
    <property type="term" value="F:DNA binding"/>
    <property type="evidence" value="ECO:0007669"/>
    <property type="project" value="InterPro"/>
</dbReference>
<evidence type="ECO:0000313" key="3">
    <source>
        <dbReference type="Proteomes" id="UP000186364"/>
    </source>
</evidence>
<dbReference type="EMBL" id="MKIP01000051">
    <property type="protein sequence ID" value="OLP59581.1"/>
    <property type="molecule type" value="Genomic_DNA"/>
</dbReference>
<organism evidence="2 3">
    <name type="scientific">Xaviernesmea oryzae</name>
    <dbReference type="NCBI Taxonomy" id="464029"/>
    <lineage>
        <taxon>Bacteria</taxon>
        <taxon>Pseudomonadati</taxon>
        <taxon>Pseudomonadota</taxon>
        <taxon>Alphaproteobacteria</taxon>
        <taxon>Hyphomicrobiales</taxon>
        <taxon>Rhizobiaceae</taxon>
        <taxon>Rhizobium/Agrobacterium group</taxon>
        <taxon>Xaviernesmea</taxon>
    </lineage>
</organism>
<dbReference type="OrthoDB" id="8389900at2"/>